<evidence type="ECO:0000259" key="4">
    <source>
        <dbReference type="Pfam" id="PF00561"/>
    </source>
</evidence>
<reference evidence="6" key="1">
    <citation type="submission" date="2025-08" db="UniProtKB">
        <authorList>
            <consortium name="RefSeq"/>
        </authorList>
    </citation>
    <scope>IDENTIFICATION</scope>
    <source>
        <tissue evidence="6">Gonads</tissue>
    </source>
</reference>
<organism evidence="5 6">
    <name type="scientific">Lingula anatina</name>
    <name type="common">Brachiopod</name>
    <name type="synonym">Lingula unguis</name>
    <dbReference type="NCBI Taxonomy" id="7574"/>
    <lineage>
        <taxon>Eukaryota</taxon>
        <taxon>Metazoa</taxon>
        <taxon>Spiralia</taxon>
        <taxon>Lophotrochozoa</taxon>
        <taxon>Brachiopoda</taxon>
        <taxon>Linguliformea</taxon>
        <taxon>Lingulata</taxon>
        <taxon>Lingulida</taxon>
        <taxon>Linguloidea</taxon>
        <taxon>Lingulidae</taxon>
        <taxon>Lingula</taxon>
    </lineage>
</organism>
<dbReference type="InParanoid" id="A0A1S3IC56"/>
<dbReference type="PANTHER" id="PTHR42886">
    <property type="entry name" value="RE40534P-RELATED"/>
    <property type="match status" value="1"/>
</dbReference>
<keyword evidence="3" id="KW-1133">Transmembrane helix</keyword>
<evidence type="ECO:0000313" key="5">
    <source>
        <dbReference type="Proteomes" id="UP000085678"/>
    </source>
</evidence>
<dbReference type="RefSeq" id="XP_013395840.1">
    <property type="nucleotide sequence ID" value="XM_013540386.1"/>
</dbReference>
<dbReference type="KEGG" id="lak:106162942"/>
<dbReference type="SUPFAM" id="SSF53474">
    <property type="entry name" value="alpha/beta-Hydrolases"/>
    <property type="match status" value="1"/>
</dbReference>
<accession>A0A1S3IC56</accession>
<keyword evidence="3" id="KW-0472">Membrane</keyword>
<dbReference type="GeneID" id="106162942"/>
<dbReference type="OrthoDB" id="294702at2759"/>
<dbReference type="Proteomes" id="UP000085678">
    <property type="component" value="Unplaced"/>
</dbReference>
<dbReference type="PANTHER" id="PTHR42886:SF29">
    <property type="entry name" value="PUMMELIG, ISOFORM A"/>
    <property type="match status" value="1"/>
</dbReference>
<dbReference type="AlphaFoldDB" id="A0A1S3IC56"/>
<feature type="domain" description="AB hydrolase-1" evidence="4">
    <location>
        <begin position="132"/>
        <end position="256"/>
    </location>
</feature>
<dbReference type="Gene3D" id="3.40.50.1820">
    <property type="entry name" value="alpha/beta hydrolase"/>
    <property type="match status" value="1"/>
</dbReference>
<evidence type="ECO:0000256" key="1">
    <source>
        <dbReference type="ARBA" id="ARBA00038097"/>
    </source>
</evidence>
<dbReference type="OMA" id="VCAYDRV"/>
<name>A0A1S3IC56_LINAN</name>
<dbReference type="InterPro" id="IPR000073">
    <property type="entry name" value="AB_hydrolase_1"/>
</dbReference>
<dbReference type="STRING" id="7574.A0A1S3IC56"/>
<keyword evidence="3" id="KW-0812">Transmembrane</keyword>
<proteinExistence type="inferred from homology"/>
<evidence type="ECO:0000256" key="3">
    <source>
        <dbReference type="SAM" id="Phobius"/>
    </source>
</evidence>
<keyword evidence="5" id="KW-1185">Reference proteome</keyword>
<protein>
    <submittedName>
        <fullName evidence="6">Uncharacterized protein LOC106162942</fullName>
    </submittedName>
</protein>
<gene>
    <name evidence="6" type="primary">LOC106162942</name>
</gene>
<feature type="compositionally biased region" description="Basic and acidic residues" evidence="2">
    <location>
        <begin position="1"/>
        <end position="41"/>
    </location>
</feature>
<evidence type="ECO:0000313" key="6">
    <source>
        <dbReference type="RefSeq" id="XP_013395840.1"/>
    </source>
</evidence>
<evidence type="ECO:0000256" key="2">
    <source>
        <dbReference type="SAM" id="MobiDB-lite"/>
    </source>
</evidence>
<dbReference type="InterPro" id="IPR029058">
    <property type="entry name" value="AB_hydrolase_fold"/>
</dbReference>
<comment type="similarity">
    <text evidence="1">Belongs to the peptidase S33 family. ABHD4/ABHD5 subfamily.</text>
</comment>
<feature type="region of interest" description="Disordered" evidence="2">
    <location>
        <begin position="1"/>
        <end position="56"/>
    </location>
</feature>
<dbReference type="Pfam" id="PF00561">
    <property type="entry name" value="Abhydrolase_1"/>
    <property type="match status" value="1"/>
</dbReference>
<sequence length="422" mass="47560">MVRKQANDPRQTKKISEGTSGEEKDAPSDGAGDAKPKPAKDGKKKKKENKEGNVMQADTKTFRSTLVGSLKYILLIIILPPFLNYTALVREGSYLKPEVGELYDIGFGQKMYLGCMGSGSPTVILDAPTGMTSDVWSLVLPLIAKETRVCVYDRAGLGYSDRPYKNYSKEEGDKADDQKNLRDRWQEFTLERMIDDLHRLLSLASQQPKPLILVGSELGGLIARGYTQLYENEVAHVVLVDPLVEDLFQQDEGVWAQFWFGQLIPSYQSLQLTAAMGLTRLALLTGYMEQPINSQLVSEEVVKRQKYVLCHPRHLSSVVDEHFFINDTFSQIKTLYLLKPFPQNVSVTVITGNYYDEQLPSSLNKAWAKSQENLISRLHPGCKHIVINGADHKKLYTAHLAVVDPVLRLVRQWKTKHKVHQA</sequence>
<feature type="transmembrane region" description="Helical" evidence="3">
    <location>
        <begin position="70"/>
        <end position="88"/>
    </location>
</feature>